<proteinExistence type="predicted"/>
<gene>
    <name evidence="1" type="ORF">CY34DRAFT_600471</name>
</gene>
<dbReference type="Proteomes" id="UP000054485">
    <property type="component" value="Unassembled WGS sequence"/>
</dbReference>
<dbReference type="InParanoid" id="A0A0C9ZC38"/>
<dbReference type="AlphaFoldDB" id="A0A0C9ZC38"/>
<dbReference type="HOGENOM" id="CLU_2039625_0_0_1"/>
<reference evidence="2" key="2">
    <citation type="submission" date="2015-01" db="EMBL/GenBank/DDBJ databases">
        <title>Evolutionary Origins and Diversification of the Mycorrhizal Mutualists.</title>
        <authorList>
            <consortium name="DOE Joint Genome Institute"/>
            <consortium name="Mycorrhizal Genomics Consortium"/>
            <person name="Kohler A."/>
            <person name="Kuo A."/>
            <person name="Nagy L.G."/>
            <person name="Floudas D."/>
            <person name="Copeland A."/>
            <person name="Barry K.W."/>
            <person name="Cichocki N."/>
            <person name="Veneault-Fourrey C."/>
            <person name="LaButti K."/>
            <person name="Lindquist E.A."/>
            <person name="Lipzen A."/>
            <person name="Lundell T."/>
            <person name="Morin E."/>
            <person name="Murat C."/>
            <person name="Riley R."/>
            <person name="Ohm R."/>
            <person name="Sun H."/>
            <person name="Tunlid A."/>
            <person name="Henrissat B."/>
            <person name="Grigoriev I.V."/>
            <person name="Hibbett D.S."/>
            <person name="Martin F."/>
        </authorList>
    </citation>
    <scope>NUCLEOTIDE SEQUENCE [LARGE SCALE GENOMIC DNA]</scope>
    <source>
        <strain evidence="2">UH-Slu-Lm8-n1</strain>
    </source>
</reference>
<organism evidence="1 2">
    <name type="scientific">Suillus luteus UH-Slu-Lm8-n1</name>
    <dbReference type="NCBI Taxonomy" id="930992"/>
    <lineage>
        <taxon>Eukaryota</taxon>
        <taxon>Fungi</taxon>
        <taxon>Dikarya</taxon>
        <taxon>Basidiomycota</taxon>
        <taxon>Agaricomycotina</taxon>
        <taxon>Agaricomycetes</taxon>
        <taxon>Agaricomycetidae</taxon>
        <taxon>Boletales</taxon>
        <taxon>Suillineae</taxon>
        <taxon>Suillaceae</taxon>
        <taxon>Suillus</taxon>
    </lineage>
</organism>
<name>A0A0C9ZC38_9AGAM</name>
<accession>A0A0C9ZC38</accession>
<reference evidence="1 2" key="1">
    <citation type="submission" date="2014-04" db="EMBL/GenBank/DDBJ databases">
        <authorList>
            <consortium name="DOE Joint Genome Institute"/>
            <person name="Kuo A."/>
            <person name="Ruytinx J."/>
            <person name="Rineau F."/>
            <person name="Colpaert J."/>
            <person name="Kohler A."/>
            <person name="Nagy L.G."/>
            <person name="Floudas D."/>
            <person name="Copeland A."/>
            <person name="Barry K.W."/>
            <person name="Cichocki N."/>
            <person name="Veneault-Fourrey C."/>
            <person name="LaButti K."/>
            <person name="Lindquist E.A."/>
            <person name="Lipzen A."/>
            <person name="Lundell T."/>
            <person name="Morin E."/>
            <person name="Murat C."/>
            <person name="Sun H."/>
            <person name="Tunlid A."/>
            <person name="Henrissat B."/>
            <person name="Grigoriev I.V."/>
            <person name="Hibbett D.S."/>
            <person name="Martin F."/>
            <person name="Nordberg H.P."/>
            <person name="Cantor M.N."/>
            <person name="Hua S.X."/>
        </authorList>
    </citation>
    <scope>NUCLEOTIDE SEQUENCE [LARGE SCALE GENOMIC DNA]</scope>
    <source>
        <strain evidence="1 2">UH-Slu-Lm8-n1</strain>
    </source>
</reference>
<evidence type="ECO:0000313" key="2">
    <source>
        <dbReference type="Proteomes" id="UP000054485"/>
    </source>
</evidence>
<evidence type="ECO:0000313" key="1">
    <source>
        <dbReference type="EMBL" id="KIK35095.1"/>
    </source>
</evidence>
<sequence length="121" mass="13654">MVFLKLQAVHHRMPAPEFLHSSASWTAKVTETTADDYAAGSVMIEANISESILRNLALSGLRSSCWIYHYHRHGAPWNVHCHLLRRETALTKHVPDSHQSAHVVLTIETYALFPNLSRVSI</sequence>
<dbReference type="EMBL" id="KN835663">
    <property type="protein sequence ID" value="KIK35095.1"/>
    <property type="molecule type" value="Genomic_DNA"/>
</dbReference>
<protein>
    <submittedName>
        <fullName evidence="1">Uncharacterized protein</fullName>
    </submittedName>
</protein>
<keyword evidence="2" id="KW-1185">Reference proteome</keyword>